<protein>
    <submittedName>
        <fullName evidence="6">Fis family transcriptional regulator</fullName>
    </submittedName>
</protein>
<dbReference type="PROSITE" id="PS00675">
    <property type="entry name" value="SIGMA54_INTERACT_1"/>
    <property type="match status" value="1"/>
</dbReference>
<dbReference type="InterPro" id="IPR025944">
    <property type="entry name" value="Sigma_54_int_dom_CS"/>
</dbReference>
<feature type="domain" description="Sigma-54 factor interaction" evidence="5">
    <location>
        <begin position="138"/>
        <end position="364"/>
    </location>
</feature>
<dbReference type="Pfam" id="PF00158">
    <property type="entry name" value="Sigma54_activat"/>
    <property type="match status" value="1"/>
</dbReference>
<gene>
    <name evidence="6" type="ORF">THITH_05050</name>
</gene>
<dbReference type="InterPro" id="IPR025662">
    <property type="entry name" value="Sigma_54_int_dom_ATP-bd_1"/>
</dbReference>
<evidence type="ECO:0000256" key="4">
    <source>
        <dbReference type="ARBA" id="ARBA00023163"/>
    </source>
</evidence>
<evidence type="ECO:0000256" key="2">
    <source>
        <dbReference type="ARBA" id="ARBA00022840"/>
    </source>
</evidence>
<dbReference type="Pfam" id="PF25601">
    <property type="entry name" value="AAA_lid_14"/>
    <property type="match status" value="1"/>
</dbReference>
<dbReference type="Gene3D" id="1.10.10.60">
    <property type="entry name" value="Homeodomain-like"/>
    <property type="match status" value="1"/>
</dbReference>
<dbReference type="InterPro" id="IPR058031">
    <property type="entry name" value="AAA_lid_NorR"/>
</dbReference>
<dbReference type="PROSITE" id="PS50045">
    <property type="entry name" value="SIGMA54_INTERACT_4"/>
    <property type="match status" value="1"/>
</dbReference>
<dbReference type="InterPro" id="IPR002197">
    <property type="entry name" value="HTH_Fis"/>
</dbReference>
<name>W0DGI7_9GAMM</name>
<dbReference type="GO" id="GO:0006355">
    <property type="term" value="P:regulation of DNA-templated transcription"/>
    <property type="evidence" value="ECO:0007669"/>
    <property type="project" value="InterPro"/>
</dbReference>
<evidence type="ECO:0000259" key="5">
    <source>
        <dbReference type="PROSITE" id="PS50045"/>
    </source>
</evidence>
<dbReference type="Gene3D" id="1.10.8.60">
    <property type="match status" value="1"/>
</dbReference>
<organism evidence="6 7">
    <name type="scientific">Thioalkalivibrio paradoxus ARh 1</name>
    <dbReference type="NCBI Taxonomy" id="713585"/>
    <lineage>
        <taxon>Bacteria</taxon>
        <taxon>Pseudomonadati</taxon>
        <taxon>Pseudomonadota</taxon>
        <taxon>Gammaproteobacteria</taxon>
        <taxon>Chromatiales</taxon>
        <taxon>Ectothiorhodospiraceae</taxon>
        <taxon>Thioalkalivibrio</taxon>
    </lineage>
</organism>
<dbReference type="PROSITE" id="PS00688">
    <property type="entry name" value="SIGMA54_INTERACT_3"/>
    <property type="match status" value="1"/>
</dbReference>
<dbReference type="InterPro" id="IPR013656">
    <property type="entry name" value="PAS_4"/>
</dbReference>
<dbReference type="HOGENOM" id="CLU_000445_0_6_6"/>
<evidence type="ECO:0000313" key="6">
    <source>
        <dbReference type="EMBL" id="AHE97734.1"/>
    </source>
</evidence>
<dbReference type="InterPro" id="IPR002078">
    <property type="entry name" value="Sigma_54_int"/>
</dbReference>
<dbReference type="SMART" id="SM00382">
    <property type="entry name" value="AAA"/>
    <property type="match status" value="1"/>
</dbReference>
<proteinExistence type="predicted"/>
<dbReference type="FunFam" id="3.40.50.300:FF:000006">
    <property type="entry name" value="DNA-binding transcriptional regulator NtrC"/>
    <property type="match status" value="1"/>
</dbReference>
<keyword evidence="4" id="KW-0804">Transcription</keyword>
<keyword evidence="1" id="KW-0547">Nucleotide-binding</keyword>
<dbReference type="KEGG" id="tti:THITH_05050"/>
<keyword evidence="7" id="KW-1185">Reference proteome</keyword>
<dbReference type="CDD" id="cd00009">
    <property type="entry name" value="AAA"/>
    <property type="match status" value="1"/>
</dbReference>
<reference evidence="6 7" key="1">
    <citation type="submission" date="2013-12" db="EMBL/GenBank/DDBJ databases">
        <authorList>
            <consortium name="DOE Joint Genome Institute"/>
            <person name="Muyzer G."/>
            <person name="Huntemann M."/>
            <person name="Han J."/>
            <person name="Chen A."/>
            <person name="Kyrpides N."/>
            <person name="Mavromatis K."/>
            <person name="Markowitz V."/>
            <person name="Palaniappan K."/>
            <person name="Ivanova N."/>
            <person name="Schaumberg A."/>
            <person name="Pati A."/>
            <person name="Liolios K."/>
            <person name="Nordberg H.P."/>
            <person name="Cantor M.N."/>
            <person name="Hua S.X."/>
            <person name="Woyke T."/>
        </authorList>
    </citation>
    <scope>NUCLEOTIDE SEQUENCE [LARGE SCALE GENOMIC DNA]</scope>
    <source>
        <strain evidence="6 7">ARh 1</strain>
    </source>
</reference>
<dbReference type="Gene3D" id="3.40.50.300">
    <property type="entry name" value="P-loop containing nucleotide triphosphate hydrolases"/>
    <property type="match status" value="1"/>
</dbReference>
<dbReference type="PANTHER" id="PTHR32071">
    <property type="entry name" value="TRANSCRIPTIONAL REGULATORY PROTEIN"/>
    <property type="match status" value="1"/>
</dbReference>
<dbReference type="InterPro" id="IPR009057">
    <property type="entry name" value="Homeodomain-like_sf"/>
</dbReference>
<dbReference type="InterPro" id="IPR027417">
    <property type="entry name" value="P-loop_NTPase"/>
</dbReference>
<dbReference type="InterPro" id="IPR003593">
    <property type="entry name" value="AAA+_ATPase"/>
</dbReference>
<evidence type="ECO:0000256" key="3">
    <source>
        <dbReference type="ARBA" id="ARBA00023015"/>
    </source>
</evidence>
<dbReference type="Pfam" id="PF02954">
    <property type="entry name" value="HTH_8"/>
    <property type="match status" value="1"/>
</dbReference>
<evidence type="ECO:0000256" key="1">
    <source>
        <dbReference type="ARBA" id="ARBA00022741"/>
    </source>
</evidence>
<dbReference type="SUPFAM" id="SSF46689">
    <property type="entry name" value="Homeodomain-like"/>
    <property type="match status" value="1"/>
</dbReference>
<evidence type="ECO:0000313" key="7">
    <source>
        <dbReference type="Proteomes" id="UP000005289"/>
    </source>
</evidence>
<dbReference type="AlphaFoldDB" id="W0DGI7"/>
<dbReference type="Proteomes" id="UP000005289">
    <property type="component" value="Chromosome"/>
</dbReference>
<sequence>MTANDTAAPEIPAETLALLNAYQDPAVLLDLDYFILAANPPYLQAFGDAALSARRRCYEVSHGYAVPCDQAGESCPLHASLVSNDVSRVMHIHHTPRGAEHVDVETHPVPGADGSIHYVLEIMRQTRVASATPSTSRMVGRSPAFRKMLGMIQRAAPSEVAVLLLGETGTGKEMVARAIHESSARRDGPFVPVECAGLTETLFESELFGHEKGAFTGATSLKTGLVEAARGGTLFLDEVGDIPLSMQVKLLRLLETGCFRRVGSTVPQEADFRLVCATHRDLKALVGAGQFRLDLYFRIGVFPILLPPLRQRREDLPLLVEALMSRVRSARGKHLTPAAFRALERMSFPGNIRELRNVLERAALLADGDSIQPADLIVDLEFQPAGEAVPPVDTVIPLDELERQYLARVVAQYPGDRQHLARLLGISERTLYRKLQRLEAGTSEHEGSD</sequence>
<dbReference type="SUPFAM" id="SSF52540">
    <property type="entry name" value="P-loop containing nucleoside triphosphate hydrolases"/>
    <property type="match status" value="1"/>
</dbReference>
<dbReference type="OrthoDB" id="9804019at2"/>
<keyword evidence="3" id="KW-0805">Transcription regulation</keyword>
<dbReference type="RefSeq" id="WP_006748829.1">
    <property type="nucleotide sequence ID" value="NZ_CP007029.1"/>
</dbReference>
<dbReference type="InterPro" id="IPR035965">
    <property type="entry name" value="PAS-like_dom_sf"/>
</dbReference>
<dbReference type="STRING" id="713585.THITH_05050"/>
<dbReference type="GO" id="GO:0043565">
    <property type="term" value="F:sequence-specific DNA binding"/>
    <property type="evidence" value="ECO:0007669"/>
    <property type="project" value="InterPro"/>
</dbReference>
<dbReference type="SUPFAM" id="SSF55785">
    <property type="entry name" value="PYP-like sensor domain (PAS domain)"/>
    <property type="match status" value="1"/>
</dbReference>
<dbReference type="EMBL" id="CP007029">
    <property type="protein sequence ID" value="AHE97734.1"/>
    <property type="molecule type" value="Genomic_DNA"/>
</dbReference>
<dbReference type="GO" id="GO:0005524">
    <property type="term" value="F:ATP binding"/>
    <property type="evidence" value="ECO:0007669"/>
    <property type="project" value="UniProtKB-KW"/>
</dbReference>
<accession>W0DGI7</accession>
<dbReference type="Pfam" id="PF08448">
    <property type="entry name" value="PAS_4"/>
    <property type="match status" value="1"/>
</dbReference>
<keyword evidence="2" id="KW-0067">ATP-binding</keyword>